<dbReference type="SMART" id="SM00283">
    <property type="entry name" value="MA"/>
    <property type="match status" value="1"/>
</dbReference>
<dbReference type="Gene3D" id="1.10.287.950">
    <property type="entry name" value="Methyl-accepting chemotaxis protein"/>
    <property type="match status" value="1"/>
</dbReference>
<dbReference type="PROSITE" id="PS50111">
    <property type="entry name" value="CHEMOTAXIS_TRANSDUC_2"/>
    <property type="match status" value="1"/>
</dbReference>
<evidence type="ECO:0000256" key="3">
    <source>
        <dbReference type="SAM" id="Coils"/>
    </source>
</evidence>
<protein>
    <submittedName>
        <fullName evidence="5">Methyl-accepting chemotaxis protein</fullName>
    </submittedName>
</protein>
<evidence type="ECO:0000313" key="5">
    <source>
        <dbReference type="EMBL" id="SHE68864.1"/>
    </source>
</evidence>
<evidence type="ECO:0000256" key="1">
    <source>
        <dbReference type="ARBA" id="ARBA00023224"/>
    </source>
</evidence>
<dbReference type="Proteomes" id="UP000184114">
    <property type="component" value="Unassembled WGS sequence"/>
</dbReference>
<keyword evidence="6" id="KW-1185">Reference proteome</keyword>
<dbReference type="Gene3D" id="1.20.120.30">
    <property type="entry name" value="Aspartate receptor, ligand-binding domain"/>
    <property type="match status" value="1"/>
</dbReference>
<gene>
    <name evidence="5" type="ORF">SAMN02745784_01479</name>
</gene>
<sequence length="480" mass="53333">MFVLKKSRPCHEAECIISHIENIISGNESIEPTVDYPIHQRLLKAINSLLNNERQMAVSAKDILDVAASISDFDMNMAYIAENLVEFSNEMASLSESNVAIVQETNASMNEVNETINDATNVLSDLSTQSEKLLSSNHDGLKQLMEVVELKENVMNDAHEMKQQIDKLVEMTNKIYEIVEGVSKIADQTNLLALNASIEAARAGEHGRGFAVVAEEIRKLADDTKKNLDGMNLFVGNIQRTANDGKNSMDSTINSTQKMSSQIDSVKGTIEENVDMLNHSLEDIKEITSSMKGIKISANEINAAMDASSRDAEELSSMTIKINEYALKSKDYATTIANIDNKLSTTTKDMMQALSGGKNALNNEEILKIVNNALNSHQNWIAKLSGMVDDMEVLPIQTDGNRCAFGHYYNSIIVSDPKIKDIWKRIDSIHHEFHSRGDDVIRAIKDEDKDGALMYLNEARNKSKEMTDILNKIKSIISVE</sequence>
<dbReference type="PANTHER" id="PTHR32089">
    <property type="entry name" value="METHYL-ACCEPTING CHEMOTAXIS PROTEIN MCPB"/>
    <property type="match status" value="1"/>
</dbReference>
<dbReference type="RefSeq" id="WP_072974902.1">
    <property type="nucleotide sequence ID" value="NZ_FQTY01000005.1"/>
</dbReference>
<dbReference type="PANTHER" id="PTHR32089:SF112">
    <property type="entry name" value="LYSOZYME-LIKE PROTEIN-RELATED"/>
    <property type="match status" value="1"/>
</dbReference>
<dbReference type="AlphaFoldDB" id="A0A1M4VIM4"/>
<organism evidence="5 6">
    <name type="scientific">Tissierella praeacuta DSM 18095</name>
    <dbReference type="NCBI Taxonomy" id="1123404"/>
    <lineage>
        <taxon>Bacteria</taxon>
        <taxon>Bacillati</taxon>
        <taxon>Bacillota</taxon>
        <taxon>Tissierellia</taxon>
        <taxon>Tissierellales</taxon>
        <taxon>Tissierellaceae</taxon>
        <taxon>Tissierella</taxon>
    </lineage>
</organism>
<dbReference type="Pfam" id="PF00015">
    <property type="entry name" value="MCPsignal"/>
    <property type="match status" value="1"/>
</dbReference>
<dbReference type="GO" id="GO:0007165">
    <property type="term" value="P:signal transduction"/>
    <property type="evidence" value="ECO:0007669"/>
    <property type="project" value="UniProtKB-KW"/>
</dbReference>
<evidence type="ECO:0000313" key="6">
    <source>
        <dbReference type="Proteomes" id="UP000184114"/>
    </source>
</evidence>
<dbReference type="EMBL" id="FQTY01000005">
    <property type="protein sequence ID" value="SHE68864.1"/>
    <property type="molecule type" value="Genomic_DNA"/>
</dbReference>
<keyword evidence="1 2" id="KW-0807">Transducer</keyword>
<dbReference type="STRING" id="1123404.SAMN02745784_01479"/>
<dbReference type="Pfam" id="PF13682">
    <property type="entry name" value="CZB"/>
    <property type="match status" value="1"/>
</dbReference>
<dbReference type="SUPFAM" id="SSF58104">
    <property type="entry name" value="Methyl-accepting chemotaxis protein (MCP) signaling domain"/>
    <property type="match status" value="1"/>
</dbReference>
<evidence type="ECO:0000259" key="4">
    <source>
        <dbReference type="PROSITE" id="PS50111"/>
    </source>
</evidence>
<keyword evidence="3" id="KW-0175">Coiled coil</keyword>
<feature type="coiled-coil region" evidence="3">
    <location>
        <begin position="102"/>
        <end position="171"/>
    </location>
</feature>
<dbReference type="InterPro" id="IPR004089">
    <property type="entry name" value="MCPsignal_dom"/>
</dbReference>
<proteinExistence type="predicted"/>
<dbReference type="InterPro" id="IPR025991">
    <property type="entry name" value="Chemoreceptor_zinc-bind_dom"/>
</dbReference>
<dbReference type="GO" id="GO:0016020">
    <property type="term" value="C:membrane"/>
    <property type="evidence" value="ECO:0007669"/>
    <property type="project" value="InterPro"/>
</dbReference>
<name>A0A1M4VIM4_9FIRM</name>
<feature type="domain" description="Methyl-accepting transducer" evidence="4">
    <location>
        <begin position="73"/>
        <end position="323"/>
    </location>
</feature>
<reference evidence="6" key="1">
    <citation type="submission" date="2016-11" db="EMBL/GenBank/DDBJ databases">
        <authorList>
            <person name="Varghese N."/>
            <person name="Submissions S."/>
        </authorList>
    </citation>
    <scope>NUCLEOTIDE SEQUENCE [LARGE SCALE GENOMIC DNA]</scope>
    <source>
        <strain evidence="6">DSM 18095</strain>
    </source>
</reference>
<evidence type="ECO:0000256" key="2">
    <source>
        <dbReference type="PROSITE-ProRule" id="PRU00284"/>
    </source>
</evidence>
<dbReference type="GeneID" id="90993791"/>
<accession>A0A1M4VIM4</accession>